<organism evidence="4 5">
    <name type="scientific">Globodera pallida</name>
    <name type="common">Potato cyst nematode worm</name>
    <name type="synonym">Heterodera pallida</name>
    <dbReference type="NCBI Taxonomy" id="36090"/>
    <lineage>
        <taxon>Eukaryota</taxon>
        <taxon>Metazoa</taxon>
        <taxon>Ecdysozoa</taxon>
        <taxon>Nematoda</taxon>
        <taxon>Chromadorea</taxon>
        <taxon>Rhabditida</taxon>
        <taxon>Tylenchina</taxon>
        <taxon>Tylenchomorpha</taxon>
        <taxon>Tylenchoidea</taxon>
        <taxon>Heteroderidae</taxon>
        <taxon>Heteroderinae</taxon>
        <taxon>Globodera</taxon>
    </lineage>
</organism>
<dbReference type="InterPro" id="IPR013320">
    <property type="entry name" value="ConA-like_dom_sf"/>
</dbReference>
<dbReference type="PROSITE" id="PS50188">
    <property type="entry name" value="B302_SPRY"/>
    <property type="match status" value="1"/>
</dbReference>
<dbReference type="Proteomes" id="UP000050741">
    <property type="component" value="Unassembled WGS sequence"/>
</dbReference>
<reference evidence="5" key="2">
    <citation type="submission" date="2016-06" db="UniProtKB">
        <authorList>
            <consortium name="WormBaseParasite"/>
        </authorList>
    </citation>
    <scope>IDENTIFICATION</scope>
</reference>
<proteinExistence type="predicted"/>
<feature type="compositionally biased region" description="Basic and acidic residues" evidence="2">
    <location>
        <begin position="31"/>
        <end position="40"/>
    </location>
</feature>
<dbReference type="WBParaSite" id="GPLIN_001225300">
    <property type="protein sequence ID" value="GPLIN_001225300"/>
    <property type="gene ID" value="GPLIN_001225300"/>
</dbReference>
<feature type="coiled-coil region" evidence="1">
    <location>
        <begin position="62"/>
        <end position="149"/>
    </location>
</feature>
<accession>A0A183CH97</accession>
<keyword evidence="4" id="KW-1185">Reference proteome</keyword>
<protein>
    <submittedName>
        <fullName evidence="5">B30.2/SPRY domain-containing protein</fullName>
    </submittedName>
</protein>
<dbReference type="InterPro" id="IPR044736">
    <property type="entry name" value="Gid1/RanBPM/SPLA_SPRY"/>
</dbReference>
<sequence>MSIPTGSIDVDMTADHDQDAADTLCGQNDEIGPKNDKEAMADQQEEEEQTKADQTEHLWEKIKQIELELKEYQELVHQSKIVGVDSDAAFNERVGIFEAAQCAESKRVEQVELQLTETNRKLEEEKQLKAELLAKIDELERKQKADQEEDRAKIDEQCNGHKVQLNNILEQLIEGQNKMFEKQAETDEMLKKQMEELGTNTKKELEAGMNQLKGETNSLELQLTETNRKLEEEKQLKAELLAKIDELERKQKADQEEDRAKIDEAIKATTALVKEHKTLQTRHKTLQTKMKQYPKEQKLIIDELTEAGEGNAMFVDELEKQEKSNANKFAEIAQQLNVLQGIVVKMEEYQKQQLQKTVVTVAQNRWDFTTSRRGLTVSGLVEEYQKQQQQKTVVTVAQNRWDFTTSRQCLTISGLIVQITGNEWGSHSVFAALPIPKKDSGIFYFEVAILERASGVFIGLAPKQMPSDKFVGHYEGTYAYDCWGSIWGHAVEGCRHDSNGCPYIKGPLFYVDCVVGCGVDLATRQIIYTRNGHPLETTGLFVDSAAELSELFPCVTLDRPGSKIEANFGPNFKYKF</sequence>
<evidence type="ECO:0000313" key="4">
    <source>
        <dbReference type="Proteomes" id="UP000050741"/>
    </source>
</evidence>
<feature type="coiled-coil region" evidence="1">
    <location>
        <begin position="202"/>
        <end position="257"/>
    </location>
</feature>
<dbReference type="CDD" id="cd12885">
    <property type="entry name" value="SPRY_RanBP_like"/>
    <property type="match status" value="1"/>
</dbReference>
<feature type="region of interest" description="Disordered" evidence="2">
    <location>
        <begin position="1"/>
        <end position="55"/>
    </location>
</feature>
<dbReference type="SMART" id="SM00449">
    <property type="entry name" value="SPRY"/>
    <property type="match status" value="1"/>
</dbReference>
<evidence type="ECO:0000259" key="3">
    <source>
        <dbReference type="PROSITE" id="PS50188"/>
    </source>
</evidence>
<dbReference type="InterPro" id="IPR003877">
    <property type="entry name" value="SPRY_dom"/>
</dbReference>
<dbReference type="InterPro" id="IPR001870">
    <property type="entry name" value="B30.2/SPRY"/>
</dbReference>
<evidence type="ECO:0000313" key="5">
    <source>
        <dbReference type="WBParaSite" id="GPLIN_001225300"/>
    </source>
</evidence>
<evidence type="ECO:0000256" key="2">
    <source>
        <dbReference type="SAM" id="MobiDB-lite"/>
    </source>
</evidence>
<dbReference type="Pfam" id="PF00622">
    <property type="entry name" value="SPRY"/>
    <property type="match status" value="1"/>
</dbReference>
<evidence type="ECO:0000256" key="1">
    <source>
        <dbReference type="SAM" id="Coils"/>
    </source>
</evidence>
<keyword evidence="1" id="KW-0175">Coiled coil</keyword>
<dbReference type="Gene3D" id="2.60.120.920">
    <property type="match status" value="1"/>
</dbReference>
<name>A0A183CH97_GLOPA</name>
<dbReference type="AlphaFoldDB" id="A0A183CH97"/>
<dbReference type="InterPro" id="IPR043136">
    <property type="entry name" value="B30.2/SPRY_sf"/>
</dbReference>
<dbReference type="SUPFAM" id="SSF49899">
    <property type="entry name" value="Concanavalin A-like lectins/glucanases"/>
    <property type="match status" value="1"/>
</dbReference>
<reference evidence="4" key="1">
    <citation type="submission" date="2014-05" db="EMBL/GenBank/DDBJ databases">
        <title>The genome and life-stage specific transcriptomes of Globodera pallida elucidate key aspects of plant parasitism by a cyst nematode.</title>
        <authorList>
            <person name="Cotton J.A."/>
            <person name="Lilley C.J."/>
            <person name="Jones L.M."/>
            <person name="Kikuchi T."/>
            <person name="Reid A.J."/>
            <person name="Thorpe P."/>
            <person name="Tsai I.J."/>
            <person name="Beasley H."/>
            <person name="Blok V."/>
            <person name="Cock P.J.A."/>
            <person name="Van den Akker S.E."/>
            <person name="Holroyd N."/>
            <person name="Hunt M."/>
            <person name="Mantelin S."/>
            <person name="Naghra H."/>
            <person name="Pain A."/>
            <person name="Palomares-Rius J.E."/>
            <person name="Zarowiecki M."/>
            <person name="Berriman M."/>
            <person name="Jones J.T."/>
            <person name="Urwin P.E."/>
        </authorList>
    </citation>
    <scope>NUCLEOTIDE SEQUENCE [LARGE SCALE GENOMIC DNA]</scope>
    <source>
        <strain evidence="4">Lindley</strain>
    </source>
</reference>
<feature type="domain" description="B30.2/SPRY" evidence="3">
    <location>
        <begin position="379"/>
        <end position="573"/>
    </location>
</feature>